<evidence type="ECO:0000313" key="3">
    <source>
        <dbReference type="WBParaSite" id="GPUH_0002131701-mRNA-1"/>
    </source>
</evidence>
<organism evidence="3">
    <name type="scientific">Gongylonema pulchrum</name>
    <dbReference type="NCBI Taxonomy" id="637853"/>
    <lineage>
        <taxon>Eukaryota</taxon>
        <taxon>Metazoa</taxon>
        <taxon>Ecdysozoa</taxon>
        <taxon>Nematoda</taxon>
        <taxon>Chromadorea</taxon>
        <taxon>Rhabditida</taxon>
        <taxon>Spirurina</taxon>
        <taxon>Spiruromorpha</taxon>
        <taxon>Spiruroidea</taxon>
        <taxon>Gongylonematidae</taxon>
        <taxon>Gongylonema</taxon>
    </lineage>
</organism>
<evidence type="ECO:0000313" key="1">
    <source>
        <dbReference type="EMBL" id="VDN37934.1"/>
    </source>
</evidence>
<evidence type="ECO:0000313" key="2">
    <source>
        <dbReference type="Proteomes" id="UP000271098"/>
    </source>
</evidence>
<gene>
    <name evidence="1" type="ORF">GPUH_LOCUS21293</name>
</gene>
<protein>
    <submittedName>
        <fullName evidence="3">Transposase</fullName>
    </submittedName>
</protein>
<dbReference type="WBParaSite" id="GPUH_0002131701-mRNA-1">
    <property type="protein sequence ID" value="GPUH_0002131701-mRNA-1"/>
    <property type="gene ID" value="GPUH_0002131701"/>
</dbReference>
<dbReference type="AlphaFoldDB" id="A0A183EK01"/>
<dbReference type="EMBL" id="UYRT01092240">
    <property type="protein sequence ID" value="VDN37934.1"/>
    <property type="molecule type" value="Genomic_DNA"/>
</dbReference>
<sequence>MRRRGVRFPWGLTLVIHRSDSSTRKLLQMPQNSKTNRKESIVTATVLAMLSYSDYQEYLIDGDFYSAAGEHYRKRTFSNIPILTNKGM</sequence>
<reference evidence="1 2" key="2">
    <citation type="submission" date="2018-11" db="EMBL/GenBank/DDBJ databases">
        <authorList>
            <consortium name="Pathogen Informatics"/>
        </authorList>
    </citation>
    <scope>NUCLEOTIDE SEQUENCE [LARGE SCALE GENOMIC DNA]</scope>
</reference>
<accession>A0A183EK01</accession>
<dbReference type="Proteomes" id="UP000271098">
    <property type="component" value="Unassembled WGS sequence"/>
</dbReference>
<reference evidence="3" key="1">
    <citation type="submission" date="2016-06" db="UniProtKB">
        <authorList>
            <consortium name="WormBaseParasite"/>
        </authorList>
    </citation>
    <scope>IDENTIFICATION</scope>
</reference>
<keyword evidence="2" id="KW-1185">Reference proteome</keyword>
<proteinExistence type="predicted"/>
<name>A0A183EK01_9BILA</name>